<dbReference type="AlphaFoldDB" id="A0A0K6H114"/>
<gene>
    <name evidence="1" type="ORF">Ga0061063_2090</name>
</gene>
<dbReference type="Proteomes" id="UP000243535">
    <property type="component" value="Unassembled WGS sequence"/>
</dbReference>
<keyword evidence="2" id="KW-1185">Reference proteome</keyword>
<name>A0A0K6H114_9NEIS</name>
<organism evidence="1 2">
    <name type="scientific">Gulbenkiania indica</name>
    <dbReference type="NCBI Taxonomy" id="375574"/>
    <lineage>
        <taxon>Bacteria</taxon>
        <taxon>Pseudomonadati</taxon>
        <taxon>Pseudomonadota</taxon>
        <taxon>Betaproteobacteria</taxon>
        <taxon>Neisseriales</taxon>
        <taxon>Chromobacteriaceae</taxon>
        <taxon>Gulbenkiania</taxon>
    </lineage>
</organism>
<proteinExistence type="predicted"/>
<protein>
    <submittedName>
        <fullName evidence="1">Uncharacterized protein</fullName>
    </submittedName>
</protein>
<evidence type="ECO:0000313" key="2">
    <source>
        <dbReference type="Proteomes" id="UP000243535"/>
    </source>
</evidence>
<reference evidence="2" key="1">
    <citation type="submission" date="2015-08" db="EMBL/GenBank/DDBJ databases">
        <authorList>
            <person name="Varghese N."/>
        </authorList>
    </citation>
    <scope>NUCLEOTIDE SEQUENCE [LARGE SCALE GENOMIC DNA]</scope>
    <source>
        <strain evidence="2">DSM 17901</strain>
    </source>
</reference>
<evidence type="ECO:0000313" key="1">
    <source>
        <dbReference type="EMBL" id="CUA84454.1"/>
    </source>
</evidence>
<dbReference type="EMBL" id="CYHA01000004">
    <property type="protein sequence ID" value="CUA84454.1"/>
    <property type="molecule type" value="Genomic_DNA"/>
</dbReference>
<accession>A0A0K6H114</accession>
<sequence length="103" mass="11375">MLSVAYQQHNSPAKSRAFASMATLPRVPSELDMTVERAASLLWRSNAKELGVSHTTYKAYCSGKTTVPVVVLKYLDLKERAGWLDKGPFAGAHLDHEGRLTFP</sequence>